<dbReference type="GO" id="GO:0008330">
    <property type="term" value="F:protein tyrosine/threonine phosphatase activity"/>
    <property type="evidence" value="ECO:0007669"/>
    <property type="project" value="TreeGrafter"/>
</dbReference>
<keyword evidence="3" id="KW-0378">Hydrolase</keyword>
<evidence type="ECO:0000256" key="4">
    <source>
        <dbReference type="ARBA" id="ARBA00022912"/>
    </source>
</evidence>
<organism evidence="6 7">
    <name type="scientific">Scleropages formosus</name>
    <name type="common">Asian bonytongue</name>
    <name type="synonym">Osteoglossum formosum</name>
    <dbReference type="NCBI Taxonomy" id="113540"/>
    <lineage>
        <taxon>Eukaryota</taxon>
        <taxon>Metazoa</taxon>
        <taxon>Chordata</taxon>
        <taxon>Craniata</taxon>
        <taxon>Vertebrata</taxon>
        <taxon>Euteleostomi</taxon>
        <taxon>Actinopterygii</taxon>
        <taxon>Neopterygii</taxon>
        <taxon>Teleostei</taxon>
        <taxon>Osteoglossocephala</taxon>
        <taxon>Osteoglossomorpha</taxon>
        <taxon>Osteoglossiformes</taxon>
        <taxon>Osteoglossidae</taxon>
        <taxon>Scleropages</taxon>
    </lineage>
</organism>
<dbReference type="EC" id="3.1.3.48" evidence="2"/>
<dbReference type="GO" id="GO:0017017">
    <property type="term" value="F:MAP kinase tyrosine/serine/threonine phosphatase activity"/>
    <property type="evidence" value="ECO:0007669"/>
    <property type="project" value="TreeGrafter"/>
</dbReference>
<name>A0A8C9R8H6_SCLFO</name>
<evidence type="ECO:0000256" key="2">
    <source>
        <dbReference type="ARBA" id="ARBA00013064"/>
    </source>
</evidence>
<dbReference type="OrthoDB" id="165342at2759"/>
<reference evidence="6" key="3">
    <citation type="submission" date="2025-09" db="UniProtKB">
        <authorList>
            <consortium name="Ensembl"/>
        </authorList>
    </citation>
    <scope>IDENTIFICATION</scope>
</reference>
<evidence type="ECO:0000256" key="3">
    <source>
        <dbReference type="ARBA" id="ARBA00022801"/>
    </source>
</evidence>
<accession>A0A8C9R8H6</accession>
<dbReference type="GO" id="GO:0043409">
    <property type="term" value="P:negative regulation of MAPK cascade"/>
    <property type="evidence" value="ECO:0007669"/>
    <property type="project" value="TreeGrafter"/>
</dbReference>
<dbReference type="Proteomes" id="UP000694397">
    <property type="component" value="Chromosome 8"/>
</dbReference>
<dbReference type="PANTHER" id="PTHR10159:SF516">
    <property type="entry name" value="DUAL SPECIFICITY PROTEIN PHOSPHATASE 16-LIKE"/>
    <property type="match status" value="1"/>
</dbReference>
<protein>
    <recommendedName>
        <fullName evidence="2">protein-tyrosine-phosphatase</fullName>
        <ecNumber evidence="2">3.1.3.48</ecNumber>
    </recommendedName>
</protein>
<dbReference type="Ensembl" id="ENSSFOT00015009250.2">
    <property type="protein sequence ID" value="ENSSFOP00015009124.2"/>
    <property type="gene ID" value="ENSSFOG00015005892.2"/>
</dbReference>
<dbReference type="GeneTree" id="ENSGT00940000167194"/>
<dbReference type="InterPro" id="IPR000340">
    <property type="entry name" value="Dual-sp_phosphatase_cat-dom"/>
</dbReference>
<keyword evidence="4" id="KW-0904">Protein phosphatase</keyword>
<evidence type="ECO:0000259" key="5">
    <source>
        <dbReference type="PROSITE" id="PS50056"/>
    </source>
</evidence>
<dbReference type="SMART" id="SM00195">
    <property type="entry name" value="DSPc"/>
    <property type="match status" value="1"/>
</dbReference>
<dbReference type="InterPro" id="IPR029021">
    <property type="entry name" value="Prot-tyrosine_phosphatase-like"/>
</dbReference>
<dbReference type="PROSITE" id="PS00383">
    <property type="entry name" value="TYR_PHOSPHATASE_1"/>
    <property type="match status" value="1"/>
</dbReference>
<dbReference type="InterPro" id="IPR020422">
    <property type="entry name" value="TYR_PHOSPHATASE_DUAL_dom"/>
</dbReference>
<feature type="domain" description="Tyrosine specific protein phosphatases" evidence="5">
    <location>
        <begin position="81"/>
        <end position="146"/>
    </location>
</feature>
<reference evidence="6 7" key="1">
    <citation type="submission" date="2019-04" db="EMBL/GenBank/DDBJ databases">
        <authorList>
            <consortium name="Wellcome Sanger Institute Data Sharing"/>
        </authorList>
    </citation>
    <scope>NUCLEOTIDE SEQUENCE [LARGE SCALE GENOMIC DNA]</scope>
</reference>
<dbReference type="Pfam" id="PF00782">
    <property type="entry name" value="DSPc"/>
    <property type="match status" value="1"/>
</dbReference>
<reference evidence="6" key="2">
    <citation type="submission" date="2025-08" db="UniProtKB">
        <authorList>
            <consortium name="Ensembl"/>
        </authorList>
    </citation>
    <scope>IDENTIFICATION</scope>
</reference>
<evidence type="ECO:0000256" key="1">
    <source>
        <dbReference type="ARBA" id="ARBA00008601"/>
    </source>
</evidence>
<sequence length="204" mass="22632">SPDFLPQKQYLRIPIDDSLRDDLLPWIPEALRFIGELSLPPVSVGRRARCSLIYAPLTHLPAAVRDPRCFVLRLHGAMSLGCSVLVHCAAGVSRSPALAVAYVMYRLGLCLDDAFVKERRPTISPNFNFLGQLQETRASRLSLVRSCLSAAHFQRSPRDAWTGARARFAHDTSGAEPSKLASQIRQRAARETLLEARTSSSFAY</sequence>
<dbReference type="SUPFAM" id="SSF52799">
    <property type="entry name" value="(Phosphotyrosine protein) phosphatases II"/>
    <property type="match status" value="1"/>
</dbReference>
<keyword evidence="7" id="KW-1185">Reference proteome</keyword>
<dbReference type="GO" id="GO:0033550">
    <property type="term" value="F:MAP kinase tyrosine phosphatase activity"/>
    <property type="evidence" value="ECO:0007669"/>
    <property type="project" value="TreeGrafter"/>
</dbReference>
<dbReference type="PROSITE" id="PS50056">
    <property type="entry name" value="TYR_PHOSPHATASE_2"/>
    <property type="match status" value="1"/>
</dbReference>
<evidence type="ECO:0000313" key="6">
    <source>
        <dbReference type="Ensembl" id="ENSSFOP00015009124.2"/>
    </source>
</evidence>
<dbReference type="PANTHER" id="PTHR10159">
    <property type="entry name" value="DUAL SPECIFICITY PROTEIN PHOSPHATASE"/>
    <property type="match status" value="1"/>
</dbReference>
<dbReference type="InterPro" id="IPR016130">
    <property type="entry name" value="Tyr_Pase_AS"/>
</dbReference>
<dbReference type="InterPro" id="IPR000387">
    <property type="entry name" value="Tyr_Pase_dom"/>
</dbReference>
<dbReference type="GO" id="GO:0005737">
    <property type="term" value="C:cytoplasm"/>
    <property type="evidence" value="ECO:0007669"/>
    <property type="project" value="TreeGrafter"/>
</dbReference>
<proteinExistence type="inferred from homology"/>
<dbReference type="AlphaFoldDB" id="A0A8C9R8H6"/>
<evidence type="ECO:0000313" key="7">
    <source>
        <dbReference type="Proteomes" id="UP000694397"/>
    </source>
</evidence>
<dbReference type="Gene3D" id="3.90.190.10">
    <property type="entry name" value="Protein tyrosine phosphatase superfamily"/>
    <property type="match status" value="1"/>
</dbReference>
<comment type="similarity">
    <text evidence="1">Belongs to the protein-tyrosine phosphatase family. Non-receptor class dual specificity subfamily.</text>
</comment>